<dbReference type="Proteomes" id="UP000515561">
    <property type="component" value="Chromosome"/>
</dbReference>
<dbReference type="AlphaFoldDB" id="A0A6S6R7Q1"/>
<proteinExistence type="predicted"/>
<dbReference type="EMBL" id="AP023367">
    <property type="protein sequence ID" value="BCJ96067.1"/>
    <property type="molecule type" value="Genomic_DNA"/>
</dbReference>
<dbReference type="KEGG" id="acel:acsn021_36360"/>
<dbReference type="RefSeq" id="WP_184091807.1">
    <property type="nucleotide sequence ID" value="NZ_AP023367.1"/>
</dbReference>
<protein>
    <submittedName>
        <fullName evidence="1">Uncharacterized protein</fullName>
    </submittedName>
</protein>
<evidence type="ECO:0000313" key="2">
    <source>
        <dbReference type="Proteomes" id="UP000515561"/>
    </source>
</evidence>
<organism evidence="1 2">
    <name type="scientific">Anaerocolumna cellulosilytica</name>
    <dbReference type="NCBI Taxonomy" id="433286"/>
    <lineage>
        <taxon>Bacteria</taxon>
        <taxon>Bacillati</taxon>
        <taxon>Bacillota</taxon>
        <taxon>Clostridia</taxon>
        <taxon>Lachnospirales</taxon>
        <taxon>Lachnospiraceae</taxon>
        <taxon>Anaerocolumna</taxon>
    </lineage>
</organism>
<accession>A0A6S6R7Q1</accession>
<gene>
    <name evidence="1" type="ORF">acsn021_36360</name>
</gene>
<name>A0A6S6R7Q1_9FIRM</name>
<keyword evidence="2" id="KW-1185">Reference proteome</keyword>
<sequence>MSNNGFNNGFNSGNNATFARHLCKFIGETVIIFTTSGGLSGCGFTGVILSVNCDFVRLDSREGMAPSCPLVGSVCGDFDNGNNGNHDCNNNNYDYNNNCCDNNDWDRDRDRDRRREIGAVCDIPIDSIAAFCHNAV</sequence>
<evidence type="ECO:0000313" key="1">
    <source>
        <dbReference type="EMBL" id="BCJ96067.1"/>
    </source>
</evidence>
<reference evidence="1 2" key="1">
    <citation type="journal article" date="2016" name="Int. J. Syst. Evol. Microbiol.">
        <title>Descriptions of Anaerotaenia torta gen. nov., sp. nov. and Anaerocolumna cellulosilytica gen. nov., sp. nov. isolated from a methanogenic reactor of cattle waste.</title>
        <authorList>
            <person name="Uek A."/>
            <person name="Ohtaki Y."/>
            <person name="Kaku N."/>
            <person name="Ueki K."/>
        </authorList>
    </citation>
    <scope>NUCLEOTIDE SEQUENCE [LARGE SCALE GENOMIC DNA]</scope>
    <source>
        <strain evidence="1 2">SN021</strain>
    </source>
</reference>